<reference evidence="4" key="1">
    <citation type="journal article" date="2019" name="Curr. Biol.">
        <title>Genome Sequence of Striga asiatica Provides Insight into the Evolution of Plant Parasitism.</title>
        <authorList>
            <person name="Yoshida S."/>
            <person name="Kim S."/>
            <person name="Wafula E.K."/>
            <person name="Tanskanen J."/>
            <person name="Kim Y.M."/>
            <person name="Honaas L."/>
            <person name="Yang Z."/>
            <person name="Spallek T."/>
            <person name="Conn C.E."/>
            <person name="Ichihashi Y."/>
            <person name="Cheong K."/>
            <person name="Cui S."/>
            <person name="Der J.P."/>
            <person name="Gundlach H."/>
            <person name="Jiao Y."/>
            <person name="Hori C."/>
            <person name="Ishida J.K."/>
            <person name="Kasahara H."/>
            <person name="Kiba T."/>
            <person name="Kim M.S."/>
            <person name="Koo N."/>
            <person name="Laohavisit A."/>
            <person name="Lee Y.H."/>
            <person name="Lumba S."/>
            <person name="McCourt P."/>
            <person name="Mortimer J.C."/>
            <person name="Mutuku J.M."/>
            <person name="Nomura T."/>
            <person name="Sasaki-Sekimoto Y."/>
            <person name="Seto Y."/>
            <person name="Wang Y."/>
            <person name="Wakatake T."/>
            <person name="Sakakibara H."/>
            <person name="Demura T."/>
            <person name="Yamaguchi S."/>
            <person name="Yoneyama K."/>
            <person name="Manabe R.I."/>
            <person name="Nelson D.C."/>
            <person name="Schulman A.H."/>
            <person name="Timko M.P."/>
            <person name="dePamphilis C.W."/>
            <person name="Choi D."/>
            <person name="Shirasu K."/>
        </authorList>
    </citation>
    <scope>NUCLEOTIDE SEQUENCE [LARGE SCALE GENOMIC DNA]</scope>
    <source>
        <strain evidence="4">cv. UVA1</strain>
    </source>
</reference>
<keyword evidence="4" id="KW-1185">Reference proteome</keyword>
<accession>A0A5A7RFP4</accession>
<dbReference type="EMBL" id="BKCP01012403">
    <property type="protein sequence ID" value="GER55991.1"/>
    <property type="molecule type" value="Genomic_DNA"/>
</dbReference>
<dbReference type="AlphaFoldDB" id="A0A5A7RFP4"/>
<evidence type="ECO:0000256" key="2">
    <source>
        <dbReference type="SAM" id="MobiDB-lite"/>
    </source>
</evidence>
<proteinExistence type="predicted"/>
<protein>
    <submittedName>
        <fullName evidence="3">Transmembrane and coiled-coil domains protein 2</fullName>
    </submittedName>
</protein>
<dbReference type="Proteomes" id="UP000325081">
    <property type="component" value="Unassembled WGS sequence"/>
</dbReference>
<feature type="coiled-coil region" evidence="1">
    <location>
        <begin position="93"/>
        <end position="127"/>
    </location>
</feature>
<gene>
    <name evidence="3" type="ORF">STAS_33695</name>
</gene>
<name>A0A5A7RFP4_STRAF</name>
<organism evidence="3 4">
    <name type="scientific">Striga asiatica</name>
    <name type="common">Asiatic witchweed</name>
    <name type="synonym">Buchnera asiatica</name>
    <dbReference type="NCBI Taxonomy" id="4170"/>
    <lineage>
        <taxon>Eukaryota</taxon>
        <taxon>Viridiplantae</taxon>
        <taxon>Streptophyta</taxon>
        <taxon>Embryophyta</taxon>
        <taxon>Tracheophyta</taxon>
        <taxon>Spermatophyta</taxon>
        <taxon>Magnoliopsida</taxon>
        <taxon>eudicotyledons</taxon>
        <taxon>Gunneridae</taxon>
        <taxon>Pentapetalae</taxon>
        <taxon>asterids</taxon>
        <taxon>lamiids</taxon>
        <taxon>Lamiales</taxon>
        <taxon>Orobanchaceae</taxon>
        <taxon>Buchnereae</taxon>
        <taxon>Striga</taxon>
    </lineage>
</organism>
<feature type="compositionally biased region" description="Polar residues" evidence="2">
    <location>
        <begin position="132"/>
        <end position="142"/>
    </location>
</feature>
<keyword evidence="1" id="KW-0175">Coiled coil</keyword>
<evidence type="ECO:0000313" key="4">
    <source>
        <dbReference type="Proteomes" id="UP000325081"/>
    </source>
</evidence>
<feature type="region of interest" description="Disordered" evidence="2">
    <location>
        <begin position="132"/>
        <end position="152"/>
    </location>
</feature>
<comment type="caution">
    <text evidence="3">The sequence shown here is derived from an EMBL/GenBank/DDBJ whole genome shotgun (WGS) entry which is preliminary data.</text>
</comment>
<keyword evidence="3" id="KW-0812">Transmembrane</keyword>
<evidence type="ECO:0000256" key="1">
    <source>
        <dbReference type="SAM" id="Coils"/>
    </source>
</evidence>
<keyword evidence="3" id="KW-0472">Membrane</keyword>
<sequence>MADLPALGDYKVPNIHLTGINVEAINDGDIPTDQQIVSEAHRRRMFKRSRQLIPNLNAADSAGAELRYHMVLTRRANAEMQGAPLHPKLLSILQNLLDGQAQLQTQLQNLQTQLQEGMTKLQTQLQEGTQFQEGSFQEVGSNSRSRKRSKRK</sequence>
<evidence type="ECO:0000313" key="3">
    <source>
        <dbReference type="EMBL" id="GER55991.1"/>
    </source>
</evidence>